<dbReference type="PANTHER" id="PTHR47320">
    <property type="entry name" value="BIFUNCTIONAL URIDYLYLTRANSFERASE/URIDYLYL-REMOVING ENZYME"/>
    <property type="match status" value="1"/>
</dbReference>
<comment type="cofactor">
    <cofactor evidence="7">
        <name>Mg(2+)</name>
        <dbReference type="ChEBI" id="CHEBI:18420"/>
    </cofactor>
</comment>
<comment type="catalytic activity">
    <reaction evidence="7">
        <text>[protein-PII]-uridylyl-L-tyrosine + H2O = [protein-PII]-L-tyrosine + UMP + H(+)</text>
        <dbReference type="Rhea" id="RHEA:48600"/>
        <dbReference type="Rhea" id="RHEA-COMP:12147"/>
        <dbReference type="Rhea" id="RHEA-COMP:12148"/>
        <dbReference type="ChEBI" id="CHEBI:15377"/>
        <dbReference type="ChEBI" id="CHEBI:15378"/>
        <dbReference type="ChEBI" id="CHEBI:46858"/>
        <dbReference type="ChEBI" id="CHEBI:57865"/>
        <dbReference type="ChEBI" id="CHEBI:90602"/>
    </reaction>
</comment>
<comment type="caution">
    <text evidence="10">The sequence shown here is derived from an EMBL/GenBank/DDBJ whole genome shotgun (WGS) entry which is preliminary data.</text>
</comment>
<keyword evidence="4 7" id="KW-0378">Hydrolase</keyword>
<dbReference type="RefSeq" id="WP_380054662.1">
    <property type="nucleotide sequence ID" value="NZ_JBHLTC010000039.1"/>
</dbReference>
<dbReference type="InterPro" id="IPR010043">
    <property type="entry name" value="UTase/UR"/>
</dbReference>
<dbReference type="CDD" id="cd00077">
    <property type="entry name" value="HDc"/>
    <property type="match status" value="1"/>
</dbReference>
<dbReference type="PANTHER" id="PTHR47320:SF1">
    <property type="entry name" value="BIFUNCTIONAL URIDYLYLTRANSFERASE_URIDYLYL-REMOVING ENZYME"/>
    <property type="match status" value="1"/>
</dbReference>
<evidence type="ECO:0000256" key="3">
    <source>
        <dbReference type="ARBA" id="ARBA00022737"/>
    </source>
</evidence>
<comment type="domain">
    <text evidence="7">Has four distinct domains: an N-terminal nucleotidyltransferase (NT) domain responsible for UTase activity, a central HD domain that encodes UR activity, and two C-terminal ACT domains that seem to have a role in glutamine sensing.</text>
</comment>
<dbReference type="InterPro" id="IPR043519">
    <property type="entry name" value="NT_sf"/>
</dbReference>
<dbReference type="SUPFAM" id="SSF55021">
    <property type="entry name" value="ACT-like"/>
    <property type="match status" value="1"/>
</dbReference>
<sequence length="755" mass="81263">MTDRAEQRRARAEEADALLYLLLAKACDALGLPAEGVALVAVGGYGREELSPYSDLDVMLVHVDDYPRVDELASQIWYPLWDSRTRLDHSVRTIAEARAAAADDVRVALGLLDARHVAGDSHLTLELRSVLMADWRRTAKTRLPALAEACRDRARTVGEVAHLAEPDLKEAYGGLRDAVVLRALVASWLIDVPHPVVERARRDLLDVRDELHAVAGRATDRLVADVTGDVARGLGMPDREALLRHVYATGRALAHVCDVSWRRVESLAAKPARARRRRTSGGPLLLALDEGVGQHEGEVVLMPDARPERDAIIGLRAAAVAADRGLVLSPAVCGRLARHSLDLPTPWPGEARRLFCALLGAGQGLLEVWEALDQAGYVSRILPDWDAVRFRPPQSAVHRFTVDRHLLETCVEASKLVRDVRRPDLLFVAALVHDLGKGVEGDHSVTGAEMAVGICRRLGFNEADVQTVALLVRQHLTLSQVATRRDLDDPMTVDLIAGIVGDTDTLDLLEALTYADARAAGPAAASPWRMRLVGELARRVRAELAGGGSSLWTDAPPIPIPPLHQVVGIGSVGVAVSDHHGDLRVVVAVPDQVGSLATVAGVMAVERLAARSAVITSSDELGISQWSVSGSVPDAVRLRDRLAVALRDDTDLVRRLTARDAPSARHQPSRVDLLPGASETATVLQVRAHDRPALLYDVTAAIAAAGADIRSAHVSTLGAECVDVFYLTDSNGSPLEEEDARTLAKTVLNRLSPPS</sequence>
<dbReference type="CDD" id="cd05401">
    <property type="entry name" value="NT_GlnE_GlnD_like"/>
    <property type="match status" value="1"/>
</dbReference>
<comment type="similarity">
    <text evidence="7">Belongs to the GlnD family.</text>
</comment>
<dbReference type="EC" id="2.7.7.59" evidence="7"/>
<evidence type="ECO:0000256" key="6">
    <source>
        <dbReference type="ARBA" id="ARBA00023268"/>
    </source>
</evidence>
<dbReference type="Pfam" id="PF08335">
    <property type="entry name" value="GlnD_UR_UTase"/>
    <property type="match status" value="1"/>
</dbReference>
<organism evidence="10 11">
    <name type="scientific">Kribbella deserti</name>
    <dbReference type="NCBI Taxonomy" id="1926257"/>
    <lineage>
        <taxon>Bacteria</taxon>
        <taxon>Bacillati</taxon>
        <taxon>Actinomycetota</taxon>
        <taxon>Actinomycetes</taxon>
        <taxon>Propionibacteriales</taxon>
        <taxon>Kribbellaceae</taxon>
        <taxon>Kribbella</taxon>
    </lineage>
</organism>
<dbReference type="InterPro" id="IPR013546">
    <property type="entry name" value="PII_UdlTrfase/GS_AdlTrfase"/>
</dbReference>
<evidence type="ECO:0000259" key="9">
    <source>
        <dbReference type="PROSITE" id="PS51831"/>
    </source>
</evidence>
<dbReference type="InterPro" id="IPR003607">
    <property type="entry name" value="HD/PDEase_dom"/>
</dbReference>
<feature type="domain" description="HD" evidence="9">
    <location>
        <begin position="402"/>
        <end position="509"/>
    </location>
</feature>
<keyword evidence="11" id="KW-1185">Reference proteome</keyword>
<dbReference type="SMART" id="SM00471">
    <property type="entry name" value="HDc"/>
    <property type="match status" value="1"/>
</dbReference>
<dbReference type="Pfam" id="PF01966">
    <property type="entry name" value="HD"/>
    <property type="match status" value="1"/>
</dbReference>
<keyword evidence="1 7" id="KW-0808">Transferase</keyword>
<keyword evidence="3" id="KW-0677">Repeat</keyword>
<evidence type="ECO:0000256" key="1">
    <source>
        <dbReference type="ARBA" id="ARBA00022679"/>
    </source>
</evidence>
<keyword evidence="6 7" id="KW-0511">Multifunctional enzyme</keyword>
<comment type="activity regulation">
    <text evidence="7">Uridylyltransferase (UTase) activity is inhibited by glutamine, while glutamine activates uridylyl-removing (UR) activity.</text>
</comment>
<dbReference type="GO" id="GO:0008773">
    <property type="term" value="F:[protein-PII] uridylyltransferase activity"/>
    <property type="evidence" value="ECO:0007669"/>
    <property type="project" value="UniProtKB-EC"/>
</dbReference>
<dbReference type="SUPFAM" id="SSF81301">
    <property type="entry name" value="Nucleotidyltransferase"/>
    <property type="match status" value="1"/>
</dbReference>
<keyword evidence="5 7" id="KW-0460">Magnesium</keyword>
<feature type="region of interest" description="Uridylyltransferase" evidence="7">
    <location>
        <begin position="1"/>
        <end position="287"/>
    </location>
</feature>
<evidence type="ECO:0000256" key="2">
    <source>
        <dbReference type="ARBA" id="ARBA00022695"/>
    </source>
</evidence>
<accession>A0ABV6QUU9</accession>
<evidence type="ECO:0000313" key="11">
    <source>
        <dbReference type="Proteomes" id="UP001589890"/>
    </source>
</evidence>
<feature type="domain" description="ACT" evidence="8">
    <location>
        <begin position="683"/>
        <end position="755"/>
    </location>
</feature>
<dbReference type="InterPro" id="IPR002912">
    <property type="entry name" value="ACT_dom"/>
</dbReference>
<dbReference type="Proteomes" id="UP001589890">
    <property type="component" value="Unassembled WGS sequence"/>
</dbReference>
<dbReference type="NCBIfam" id="NF002895">
    <property type="entry name" value="PRK03381.1"/>
    <property type="match status" value="1"/>
</dbReference>
<proteinExistence type="inferred from homology"/>
<name>A0ABV6QUU9_9ACTN</name>
<dbReference type="EMBL" id="JBHLTC010000039">
    <property type="protein sequence ID" value="MFC0628418.1"/>
    <property type="molecule type" value="Genomic_DNA"/>
</dbReference>
<comment type="caution">
    <text evidence="7">Lacks conserved residue(s) required for the propagation of feature annotation.</text>
</comment>
<dbReference type="Gene3D" id="1.10.3210.10">
    <property type="entry name" value="Hypothetical protein af1432"/>
    <property type="match status" value="1"/>
</dbReference>
<evidence type="ECO:0000313" key="10">
    <source>
        <dbReference type="EMBL" id="MFC0628418.1"/>
    </source>
</evidence>
<dbReference type="PROSITE" id="PS51671">
    <property type="entry name" value="ACT"/>
    <property type="match status" value="1"/>
</dbReference>
<evidence type="ECO:0000256" key="5">
    <source>
        <dbReference type="ARBA" id="ARBA00022842"/>
    </source>
</evidence>
<gene>
    <name evidence="7" type="primary">glnD</name>
    <name evidence="10" type="ORF">ACFFGN_30385</name>
</gene>
<dbReference type="InterPro" id="IPR006674">
    <property type="entry name" value="HD_domain"/>
</dbReference>
<dbReference type="EC" id="3.1.4.-" evidence="7"/>
<keyword evidence="2 7" id="KW-0548">Nucleotidyltransferase</keyword>
<comment type="function">
    <text evidence="7">Modifies, by uridylylation and deuridylylation, the PII regulatory proteins (GlnB and homologs), in response to the nitrogen status of the cell that GlnD senses through the glutamine level. Under low glutamine levels, catalyzes the conversion of the PII proteins and UTP to PII-UMP and PPi, while under higher glutamine levels, GlnD hydrolyzes PII-UMP to PII and UMP (deuridylylation). Thus, controls uridylylation state and activity of the PII proteins, and plays an important role in the regulation of nitrogen metabolism.</text>
</comment>
<reference evidence="10 11" key="1">
    <citation type="submission" date="2024-09" db="EMBL/GenBank/DDBJ databases">
        <authorList>
            <person name="Sun Q."/>
            <person name="Mori K."/>
        </authorList>
    </citation>
    <scope>NUCLEOTIDE SEQUENCE [LARGE SCALE GENOMIC DNA]</scope>
    <source>
        <strain evidence="10 11">CGMCC 1.15906</strain>
    </source>
</reference>
<evidence type="ECO:0000256" key="7">
    <source>
        <dbReference type="HAMAP-Rule" id="MF_00277"/>
    </source>
</evidence>
<dbReference type="CDD" id="cd04899">
    <property type="entry name" value="ACT_ACR-UUR-like_2"/>
    <property type="match status" value="1"/>
</dbReference>
<dbReference type="InterPro" id="IPR045865">
    <property type="entry name" value="ACT-like_dom_sf"/>
</dbReference>
<dbReference type="PROSITE" id="PS51831">
    <property type="entry name" value="HD"/>
    <property type="match status" value="1"/>
</dbReference>
<dbReference type="Gene3D" id="3.30.70.260">
    <property type="match status" value="1"/>
</dbReference>
<comment type="catalytic activity">
    <reaction evidence="7">
        <text>[protein-PII]-L-tyrosine + UTP = [protein-PII]-uridylyl-L-tyrosine + diphosphate</text>
        <dbReference type="Rhea" id="RHEA:13673"/>
        <dbReference type="Rhea" id="RHEA-COMP:12147"/>
        <dbReference type="Rhea" id="RHEA-COMP:12148"/>
        <dbReference type="ChEBI" id="CHEBI:33019"/>
        <dbReference type="ChEBI" id="CHEBI:46398"/>
        <dbReference type="ChEBI" id="CHEBI:46858"/>
        <dbReference type="ChEBI" id="CHEBI:90602"/>
        <dbReference type="EC" id="2.7.7.59"/>
    </reaction>
</comment>
<evidence type="ECO:0000259" key="8">
    <source>
        <dbReference type="PROSITE" id="PS51671"/>
    </source>
</evidence>
<evidence type="ECO:0000256" key="4">
    <source>
        <dbReference type="ARBA" id="ARBA00022801"/>
    </source>
</evidence>
<protein>
    <recommendedName>
        <fullName evidence="7">Bifunctional uridylyltransferase/uridylyl-removing enzyme</fullName>
        <shortName evidence="7">UTase/UR</shortName>
    </recommendedName>
    <alternativeName>
        <fullName evidence="7">Bifunctional [protein-PII] modification enzyme</fullName>
    </alternativeName>
    <alternativeName>
        <fullName evidence="7">Bifunctional nitrogen sensor protein</fullName>
    </alternativeName>
    <domain>
        <recommendedName>
            <fullName evidence="7">[Protein-PII] uridylyltransferase</fullName>
            <shortName evidence="7">PII uridylyltransferase</shortName>
            <shortName evidence="7">UTase</shortName>
            <ecNumber evidence="7">2.7.7.59</ecNumber>
        </recommendedName>
    </domain>
    <domain>
        <recommendedName>
            <fullName evidence="7">[Protein-PII]-UMP uridylyl-removing enzyme</fullName>
            <shortName evidence="7">UR</shortName>
            <ecNumber evidence="7">3.1.4.-</ecNumber>
        </recommendedName>
    </domain>
</protein>
<dbReference type="SUPFAM" id="SSF109604">
    <property type="entry name" value="HD-domain/PDEase-like"/>
    <property type="match status" value="1"/>
</dbReference>
<dbReference type="HAMAP" id="MF_00277">
    <property type="entry name" value="PII_uridylyl_transf"/>
    <property type="match status" value="1"/>
</dbReference>